<reference evidence="2 5" key="2">
    <citation type="submission" date="2019-07" db="EMBL/GenBank/DDBJ databases">
        <title>Whole genome shotgun sequence of Flavobacterium glycines NBRC 105008.</title>
        <authorList>
            <person name="Hosoyama A."/>
            <person name="Uohara A."/>
            <person name="Ohji S."/>
            <person name="Ichikawa N."/>
        </authorList>
    </citation>
    <scope>NUCLEOTIDE SEQUENCE [LARGE SCALE GENOMIC DNA]</scope>
    <source>
        <strain evidence="2 5">NBRC 105008</strain>
    </source>
</reference>
<evidence type="ECO:0000313" key="3">
    <source>
        <dbReference type="EMBL" id="SDJ34454.1"/>
    </source>
</evidence>
<proteinExistence type="predicted"/>
<feature type="signal peptide" evidence="1">
    <location>
        <begin position="1"/>
        <end position="19"/>
    </location>
</feature>
<evidence type="ECO:0000256" key="1">
    <source>
        <dbReference type="SAM" id="SignalP"/>
    </source>
</evidence>
<evidence type="ECO:0008006" key="6">
    <source>
        <dbReference type="Google" id="ProtNLM"/>
    </source>
</evidence>
<reference evidence="3 4" key="1">
    <citation type="submission" date="2016-10" db="EMBL/GenBank/DDBJ databases">
        <authorList>
            <person name="Varghese N."/>
            <person name="Submissions S."/>
        </authorList>
    </citation>
    <scope>NUCLEOTIDE SEQUENCE [LARGE SCALE GENOMIC DNA]</scope>
    <source>
        <strain evidence="3 4">Gm-149</strain>
    </source>
</reference>
<dbReference type="AlphaFoldDB" id="A0A511CE68"/>
<evidence type="ECO:0000313" key="2">
    <source>
        <dbReference type="EMBL" id="GEL10966.1"/>
    </source>
</evidence>
<dbReference type="Proteomes" id="UP000321579">
    <property type="component" value="Unassembled WGS sequence"/>
</dbReference>
<comment type="caution">
    <text evidence="2">The sequence shown here is derived from an EMBL/GenBank/DDBJ whole genome shotgun (WGS) entry which is preliminary data.</text>
</comment>
<dbReference type="Proteomes" id="UP000182367">
    <property type="component" value="Unassembled WGS sequence"/>
</dbReference>
<evidence type="ECO:0000313" key="4">
    <source>
        <dbReference type="Proteomes" id="UP000182367"/>
    </source>
</evidence>
<gene>
    <name evidence="2" type="ORF">FGL01_17050</name>
    <name evidence="3" type="ORF">SAMN05192550_1956</name>
</gene>
<dbReference type="RefSeq" id="WP_066329645.1">
    <property type="nucleotide sequence ID" value="NZ_BJVF01000002.1"/>
</dbReference>
<sequence length="839" mass="93328">MRKIFFSTLLLFLCLFSKAQEKIPYHSLDPKNPIQFTGKAIIYKGKTIPLSPKAFFIDAQLSDAQVAKYPYVYNTINEASKHLTNGIESAPMTLYIAPNVYWIDNPDDPEIRKPEGNATVPYGLIIKCEWLRFYGLSDNPENVVLAANRGQTIGAVGNFTLFKFTGQGTSSENITFGNYCNVDLNYALKPTLNRTKRASAIVQAQLIHCDGDKIVARNTRFISRLNLCPFVGGKRVLFDRCHFESTDDALCGTAVYLNCSLDFYSSKPFYSTQGTGAVFLNCDIKSFTNGNQFFTKANGQLAVVDTRFTANNISYLGWNDNLPKETRNYQYQVSINKEAVLIEKNNPAATVDMSNLNVLNAYRFNYNGKTIYNTYNLLAGNDDWDPMQIKSIVLLAEKEQQQKFSFLPTQLLISPSKISIETNKGKAILKATVNRFGNYELKGEKITWSVDDKNKAILSLNPNEDGSECEITPNNTNDEISTVIITAKTASGLEAASVIYVAPPKLASPKFVQEPQLSKIDNGILKLQYQIENSFKDQSQISWYRCTDNKGNHPIEIAVSRNTIPLVEYPLTIADAGYYIMASVAPKNIRSDARKAFTVITPKPITTKDITADKNILLTNFKNSSTKNQLEIIPGFWTFKPFETEDKNNTILKDAWYYGEGIDGAANKVGLLQTGRSATLLYTPIEGNYTNMKFNLSVTPFKTAGQGFSVAHMYIDILIKYNTKTGSGYALRLIRTTKHHDAVDCILLEYKSGIPTEISAPITTNAFKGTCSINIEVIANQLIAKITNADSNMNAKISDNVFPEANLKATINPNNWGGLGILYNGGSPTMINAIKAEWK</sequence>
<accession>A0A511CE68</accession>
<keyword evidence="4" id="KW-1185">Reference proteome</keyword>
<protein>
    <recommendedName>
        <fullName evidence="6">Pectinesterase catalytic domain-containing protein</fullName>
    </recommendedName>
</protein>
<dbReference type="Gene3D" id="2.160.20.10">
    <property type="entry name" value="Single-stranded right-handed beta-helix, Pectin lyase-like"/>
    <property type="match status" value="1"/>
</dbReference>
<keyword evidence="1" id="KW-0732">Signal</keyword>
<feature type="chain" id="PRO_5021951898" description="Pectinesterase catalytic domain-containing protein" evidence="1">
    <location>
        <begin position="20"/>
        <end position="839"/>
    </location>
</feature>
<dbReference type="OrthoDB" id="1021116at2"/>
<dbReference type="EMBL" id="BJVF01000002">
    <property type="protein sequence ID" value="GEL10966.1"/>
    <property type="molecule type" value="Genomic_DNA"/>
</dbReference>
<evidence type="ECO:0000313" key="5">
    <source>
        <dbReference type="Proteomes" id="UP000321579"/>
    </source>
</evidence>
<organism evidence="2 5">
    <name type="scientific">Flavobacterium glycines</name>
    <dbReference type="NCBI Taxonomy" id="551990"/>
    <lineage>
        <taxon>Bacteria</taxon>
        <taxon>Pseudomonadati</taxon>
        <taxon>Bacteroidota</taxon>
        <taxon>Flavobacteriia</taxon>
        <taxon>Flavobacteriales</taxon>
        <taxon>Flavobacteriaceae</taxon>
        <taxon>Flavobacterium</taxon>
    </lineage>
</organism>
<dbReference type="InterPro" id="IPR012334">
    <property type="entry name" value="Pectin_lyas_fold"/>
</dbReference>
<dbReference type="EMBL" id="FNEO01000002">
    <property type="protein sequence ID" value="SDJ34454.1"/>
    <property type="molecule type" value="Genomic_DNA"/>
</dbReference>
<name>A0A511CE68_9FLAO</name>